<evidence type="ECO:0000313" key="7">
    <source>
        <dbReference type="Proteomes" id="UP001500298"/>
    </source>
</evidence>
<evidence type="ECO:0000256" key="2">
    <source>
        <dbReference type="ARBA" id="ARBA00022630"/>
    </source>
</evidence>
<gene>
    <name evidence="6" type="ORF">GCM10023331_20880</name>
</gene>
<dbReference type="InterPro" id="IPR012349">
    <property type="entry name" value="Split_barrel_FMN-bd"/>
</dbReference>
<evidence type="ECO:0000259" key="5">
    <source>
        <dbReference type="Pfam" id="PF12766"/>
    </source>
</evidence>
<evidence type="ECO:0000256" key="3">
    <source>
        <dbReference type="ARBA" id="ARBA00022643"/>
    </source>
</evidence>
<proteinExistence type="predicted"/>
<name>A0ABP9DD57_9BACT</name>
<keyword evidence="2" id="KW-0285">Flavoprotein</keyword>
<comment type="cofactor">
    <cofactor evidence="1">
        <name>FMN</name>
        <dbReference type="ChEBI" id="CHEBI:58210"/>
    </cofactor>
</comment>
<evidence type="ECO:0000256" key="4">
    <source>
        <dbReference type="ARBA" id="ARBA00023002"/>
    </source>
</evidence>
<feature type="domain" description="Pyridoxamine 5'-phosphate oxidase Alr4036 family FMN-binding" evidence="5">
    <location>
        <begin position="14"/>
        <end position="100"/>
    </location>
</feature>
<dbReference type="SUPFAM" id="SSF50475">
    <property type="entry name" value="FMN-binding split barrel"/>
    <property type="match status" value="1"/>
</dbReference>
<dbReference type="Proteomes" id="UP001500298">
    <property type="component" value="Unassembled WGS sequence"/>
</dbReference>
<accession>A0ABP9DD57</accession>
<dbReference type="EMBL" id="BAABJX010000032">
    <property type="protein sequence ID" value="GAA4835447.1"/>
    <property type="molecule type" value="Genomic_DNA"/>
</dbReference>
<dbReference type="Gene3D" id="2.30.110.10">
    <property type="entry name" value="Electron Transport, Fmn-binding Protein, Chain A"/>
    <property type="match status" value="1"/>
</dbReference>
<organism evidence="6 7">
    <name type="scientific">Algivirga pacifica</name>
    <dbReference type="NCBI Taxonomy" id="1162670"/>
    <lineage>
        <taxon>Bacteria</taxon>
        <taxon>Pseudomonadati</taxon>
        <taxon>Bacteroidota</taxon>
        <taxon>Cytophagia</taxon>
        <taxon>Cytophagales</taxon>
        <taxon>Flammeovirgaceae</taxon>
        <taxon>Algivirga</taxon>
    </lineage>
</organism>
<keyword evidence="7" id="KW-1185">Reference proteome</keyword>
<protein>
    <recommendedName>
        <fullName evidence="5">Pyridoxamine 5'-phosphate oxidase Alr4036 family FMN-binding domain-containing protein</fullName>
    </recommendedName>
</protein>
<dbReference type="Pfam" id="PF12766">
    <property type="entry name" value="Pyridox_oxase_2"/>
    <property type="match status" value="1"/>
</dbReference>
<dbReference type="InterPro" id="IPR024624">
    <property type="entry name" value="Pyridox_Oxase_Alr4036_FMN-bd"/>
</dbReference>
<dbReference type="RefSeq" id="WP_345371557.1">
    <property type="nucleotide sequence ID" value="NZ_BAABJX010000032.1"/>
</dbReference>
<keyword evidence="4" id="KW-0560">Oxidoreductase</keyword>
<comment type="caution">
    <text evidence="6">The sequence shown here is derived from an EMBL/GenBank/DDBJ whole genome shotgun (WGS) entry which is preliminary data.</text>
</comment>
<dbReference type="PANTHER" id="PTHR10851">
    <property type="entry name" value="PYRIDOXINE-5-PHOSPHATE OXIDASE"/>
    <property type="match status" value="1"/>
</dbReference>
<sequence length="188" mass="22282">MRKITQYTSLDFIWKDVWNTLASSSARHPFHQVVLATHTAKAPGLRTVIFRGLDEQKRLKVFTDYRSSKVLELKKYPEASLLFYDPEVRIQLKINVQVQIHYDDQVSQQYWKQVQQGRGWKDYSSVASPGMILQDPTYAYEWSQEEQQFCVLLMRATEVEVLQLRKQGHLRAKFERGEEQWKQCWIAP</sequence>
<evidence type="ECO:0000313" key="6">
    <source>
        <dbReference type="EMBL" id="GAA4835447.1"/>
    </source>
</evidence>
<dbReference type="InterPro" id="IPR000659">
    <property type="entry name" value="Pyridox_Oxase"/>
</dbReference>
<keyword evidence="3" id="KW-0288">FMN</keyword>
<evidence type="ECO:0000256" key="1">
    <source>
        <dbReference type="ARBA" id="ARBA00001917"/>
    </source>
</evidence>
<reference evidence="7" key="1">
    <citation type="journal article" date="2019" name="Int. J. Syst. Evol. Microbiol.">
        <title>The Global Catalogue of Microorganisms (GCM) 10K type strain sequencing project: providing services to taxonomists for standard genome sequencing and annotation.</title>
        <authorList>
            <consortium name="The Broad Institute Genomics Platform"/>
            <consortium name="The Broad Institute Genome Sequencing Center for Infectious Disease"/>
            <person name="Wu L."/>
            <person name="Ma J."/>
        </authorList>
    </citation>
    <scope>NUCLEOTIDE SEQUENCE [LARGE SCALE GENOMIC DNA]</scope>
    <source>
        <strain evidence="7">JCM 18326</strain>
    </source>
</reference>
<dbReference type="PANTHER" id="PTHR10851:SF3">
    <property type="entry name" value="PYRIDOXINE_PYRIDOXAMINE 5'-PHOSPHATE OXIDASE 2"/>
    <property type="match status" value="1"/>
</dbReference>